<feature type="domain" description="HEPN AbiJ-N-terminal" evidence="1">
    <location>
        <begin position="8"/>
        <end position="151"/>
    </location>
</feature>
<accession>A0ABW0H385</accession>
<dbReference type="Pfam" id="PF18863">
    <property type="entry name" value="AbiJ_NTD4"/>
    <property type="match status" value="1"/>
</dbReference>
<protein>
    <submittedName>
        <fullName evidence="2">AbiJ-NTD4 domain-containing protein</fullName>
    </submittedName>
</protein>
<reference evidence="3" key="1">
    <citation type="journal article" date="2019" name="Int. J. Syst. Evol. Microbiol.">
        <title>The Global Catalogue of Microorganisms (GCM) 10K type strain sequencing project: providing services to taxonomists for standard genome sequencing and annotation.</title>
        <authorList>
            <consortium name="The Broad Institute Genomics Platform"/>
            <consortium name="The Broad Institute Genome Sequencing Center for Infectious Disease"/>
            <person name="Wu L."/>
            <person name="Ma J."/>
        </authorList>
    </citation>
    <scope>NUCLEOTIDE SEQUENCE [LARGE SCALE GENOMIC DNA]</scope>
    <source>
        <strain evidence="3">CGMCC 4.1415</strain>
    </source>
</reference>
<dbReference type="RefSeq" id="WP_378229545.1">
    <property type="nucleotide sequence ID" value="NZ_JBHSLL010000031.1"/>
</dbReference>
<evidence type="ECO:0000313" key="3">
    <source>
        <dbReference type="Proteomes" id="UP001596016"/>
    </source>
</evidence>
<comment type="caution">
    <text evidence="2">The sequence shown here is derived from an EMBL/GenBank/DDBJ whole genome shotgun (WGS) entry which is preliminary data.</text>
</comment>
<evidence type="ECO:0000313" key="2">
    <source>
        <dbReference type="EMBL" id="MFC5386493.1"/>
    </source>
</evidence>
<keyword evidence="3" id="KW-1185">Reference proteome</keyword>
<sequence>MSSFGDSLFSDRFGFQAPDAEITVREDAPDVVRDAVLMLGYDSGIGPDSMRDIVCGVLLRRPDPNNWSQGNVENEVQYLINDAPWYKIYDLAERIYAKMLGNYNYSGKDEEFARRLNGVFREHGIGWKMEGGRIVARGSEVFEIATKDAVSTMTASGAPTAANEIHEALKDISRRPQPDVSGAIQHGMAALECVARQYDATTDTLGPIIGRLNLPKPMDDAIRKLWGFTSERGRHLLEGRDPQFEEGELVVTVAAAVSVYLLREKARSGR</sequence>
<proteinExistence type="predicted"/>
<gene>
    <name evidence="2" type="ORF">ACFPLB_10995</name>
</gene>
<dbReference type="InterPro" id="IPR049503">
    <property type="entry name" value="AbiJ_NTD4"/>
</dbReference>
<organism evidence="2 3">
    <name type="scientific">Aquamicrobium segne</name>
    <dbReference type="NCBI Taxonomy" id="469547"/>
    <lineage>
        <taxon>Bacteria</taxon>
        <taxon>Pseudomonadati</taxon>
        <taxon>Pseudomonadota</taxon>
        <taxon>Alphaproteobacteria</taxon>
        <taxon>Hyphomicrobiales</taxon>
        <taxon>Phyllobacteriaceae</taxon>
        <taxon>Aquamicrobium</taxon>
    </lineage>
</organism>
<dbReference type="Proteomes" id="UP001596016">
    <property type="component" value="Unassembled WGS sequence"/>
</dbReference>
<dbReference type="EMBL" id="JBHSLL010000031">
    <property type="protein sequence ID" value="MFC5386493.1"/>
    <property type="molecule type" value="Genomic_DNA"/>
</dbReference>
<evidence type="ECO:0000259" key="1">
    <source>
        <dbReference type="Pfam" id="PF18863"/>
    </source>
</evidence>
<name>A0ABW0H385_9HYPH</name>